<comment type="caution">
    <text evidence="3">The sequence shown here is derived from an EMBL/GenBank/DDBJ whole genome shotgun (WGS) entry which is preliminary data.</text>
</comment>
<keyword evidence="4" id="KW-1185">Reference proteome</keyword>
<evidence type="ECO:0000313" key="3">
    <source>
        <dbReference type="EMBL" id="GEQ12541.1"/>
    </source>
</evidence>
<evidence type="ECO:0000313" key="4">
    <source>
        <dbReference type="Proteomes" id="UP000321793"/>
    </source>
</evidence>
<evidence type="ECO:0000256" key="2">
    <source>
        <dbReference type="SAM" id="Phobius"/>
    </source>
</evidence>
<keyword evidence="2" id="KW-0812">Transmembrane</keyword>
<gene>
    <name evidence="3" type="ORF">KLO01_05880</name>
</gene>
<organism evidence="3 4">
    <name type="scientific">Knoellia locipacati</name>
    <dbReference type="NCBI Taxonomy" id="882824"/>
    <lineage>
        <taxon>Bacteria</taxon>
        <taxon>Bacillati</taxon>
        <taxon>Actinomycetota</taxon>
        <taxon>Actinomycetes</taxon>
        <taxon>Micrococcales</taxon>
        <taxon>Intrasporangiaceae</taxon>
        <taxon>Knoellia</taxon>
    </lineage>
</organism>
<evidence type="ECO:0000256" key="1">
    <source>
        <dbReference type="SAM" id="MobiDB-lite"/>
    </source>
</evidence>
<dbReference type="AlphaFoldDB" id="A0A512SX81"/>
<accession>A0A512SX81</accession>
<feature type="transmembrane region" description="Helical" evidence="2">
    <location>
        <begin position="48"/>
        <end position="68"/>
    </location>
</feature>
<keyword evidence="2" id="KW-1133">Transmembrane helix</keyword>
<dbReference type="EMBL" id="BKBA01000003">
    <property type="protein sequence ID" value="GEQ12541.1"/>
    <property type="molecule type" value="Genomic_DNA"/>
</dbReference>
<proteinExistence type="predicted"/>
<feature type="transmembrane region" description="Helical" evidence="2">
    <location>
        <begin position="113"/>
        <end position="134"/>
    </location>
</feature>
<feature type="region of interest" description="Disordered" evidence="1">
    <location>
        <begin position="79"/>
        <end position="103"/>
    </location>
</feature>
<keyword evidence="2" id="KW-0472">Membrane</keyword>
<protein>
    <submittedName>
        <fullName evidence="3">Uncharacterized protein</fullName>
    </submittedName>
</protein>
<sequence>MGVSLHHLREQRHVSDKHVVGEGRCPIDRFLTARRSAPPWHAAPMTGWWWVVLVVAVLGVVLLAVGFVQMRAARPTPGIKGGFGGPAGSSDVGSHPGFEAPGPREHWKVGAPLRIAGFAALATAAVLGVALTIARAF</sequence>
<reference evidence="3 4" key="1">
    <citation type="submission" date="2019-07" db="EMBL/GenBank/DDBJ databases">
        <title>Whole genome shotgun sequence of Knoellia locipacati NBRC 109775.</title>
        <authorList>
            <person name="Hosoyama A."/>
            <person name="Uohara A."/>
            <person name="Ohji S."/>
            <person name="Ichikawa N."/>
        </authorList>
    </citation>
    <scope>NUCLEOTIDE SEQUENCE [LARGE SCALE GENOMIC DNA]</scope>
    <source>
        <strain evidence="3 4">NBRC 109775</strain>
    </source>
</reference>
<dbReference type="Proteomes" id="UP000321793">
    <property type="component" value="Unassembled WGS sequence"/>
</dbReference>
<name>A0A512SX81_9MICO</name>